<feature type="domain" description="Zn(2)-C6 fungal-type" evidence="2">
    <location>
        <begin position="69"/>
        <end position="99"/>
    </location>
</feature>
<proteinExistence type="predicted"/>
<sequence>MSPEWNIIDGENTPRGCPASPSSDVENCVVASAVPTPTLGPGQSILQTDFEQTTSFIPTTNDRQRTAQACDKCRERKTKCSGDHPVCHRCTARGLICQYSSREPRPRGPSKARLRNAISSVELHAQHNANLDRRGLQHAPLTLSPKQIQHYRSQEYAENEPTVFPHRRVASFPRPQPDSQNYFPSGTIPNTAIYDAHDLLPLPYDNRSYTAPQATPPMQMPSPRFINGNIRPHYREVRRVQSHSTLIGGGKDFNHNMRSPMSFQSDIGEPASYDAFHAHMSLPLSSMLGPLGGPSSRLRLERQGPRPTDLHPWGYHSDGGSSGSEPRSTCESISYSPSSSEDVP</sequence>
<name>A0A9P5YIG3_9AGAR</name>
<dbReference type="GO" id="GO:0000981">
    <property type="term" value="F:DNA-binding transcription factor activity, RNA polymerase II-specific"/>
    <property type="evidence" value="ECO:0007669"/>
    <property type="project" value="InterPro"/>
</dbReference>
<dbReference type="SMART" id="SM00066">
    <property type="entry name" value="GAL4"/>
    <property type="match status" value="1"/>
</dbReference>
<feature type="compositionally biased region" description="Low complexity" evidence="1">
    <location>
        <begin position="329"/>
        <end position="344"/>
    </location>
</feature>
<organism evidence="3 4">
    <name type="scientific">Collybia nuda</name>
    <dbReference type="NCBI Taxonomy" id="64659"/>
    <lineage>
        <taxon>Eukaryota</taxon>
        <taxon>Fungi</taxon>
        <taxon>Dikarya</taxon>
        <taxon>Basidiomycota</taxon>
        <taxon>Agaricomycotina</taxon>
        <taxon>Agaricomycetes</taxon>
        <taxon>Agaricomycetidae</taxon>
        <taxon>Agaricales</taxon>
        <taxon>Tricholomatineae</taxon>
        <taxon>Clitocybaceae</taxon>
        <taxon>Collybia</taxon>
    </lineage>
</organism>
<dbReference type="Gene3D" id="4.10.240.10">
    <property type="entry name" value="Zn(2)-C6 fungal-type DNA-binding domain"/>
    <property type="match status" value="1"/>
</dbReference>
<feature type="region of interest" description="Disordered" evidence="1">
    <location>
        <begin position="1"/>
        <end position="20"/>
    </location>
</feature>
<dbReference type="InterPro" id="IPR053181">
    <property type="entry name" value="EcdB-like_regulator"/>
</dbReference>
<dbReference type="SUPFAM" id="SSF57701">
    <property type="entry name" value="Zn2/Cys6 DNA-binding domain"/>
    <property type="match status" value="1"/>
</dbReference>
<dbReference type="AlphaFoldDB" id="A0A9P5YIG3"/>
<dbReference type="EMBL" id="MU150230">
    <property type="protein sequence ID" value="KAF9469245.1"/>
    <property type="molecule type" value="Genomic_DNA"/>
</dbReference>
<dbReference type="CDD" id="cd00067">
    <property type="entry name" value="GAL4"/>
    <property type="match status" value="1"/>
</dbReference>
<dbReference type="OrthoDB" id="2441642at2759"/>
<feature type="region of interest" description="Disordered" evidence="1">
    <location>
        <begin position="293"/>
        <end position="344"/>
    </location>
</feature>
<gene>
    <name evidence="3" type="ORF">BDZ94DRAFT_1293668</name>
</gene>
<accession>A0A9P5YIG3</accession>
<dbReference type="PANTHER" id="PTHR47785">
    <property type="entry name" value="ZN(II)2CYS6 TRANSCRIPTION FACTOR (EUROFUNG)-RELATED-RELATED"/>
    <property type="match status" value="1"/>
</dbReference>
<keyword evidence="4" id="KW-1185">Reference proteome</keyword>
<protein>
    <recommendedName>
        <fullName evidence="2">Zn(2)-C6 fungal-type domain-containing protein</fullName>
    </recommendedName>
</protein>
<dbReference type="PROSITE" id="PS00463">
    <property type="entry name" value="ZN2_CY6_FUNGAL_1"/>
    <property type="match status" value="1"/>
</dbReference>
<feature type="non-terminal residue" evidence="3">
    <location>
        <position position="344"/>
    </location>
</feature>
<dbReference type="Proteomes" id="UP000807353">
    <property type="component" value="Unassembled WGS sequence"/>
</dbReference>
<dbReference type="GO" id="GO:0008270">
    <property type="term" value="F:zinc ion binding"/>
    <property type="evidence" value="ECO:0007669"/>
    <property type="project" value="InterPro"/>
</dbReference>
<evidence type="ECO:0000259" key="2">
    <source>
        <dbReference type="PROSITE" id="PS50048"/>
    </source>
</evidence>
<evidence type="ECO:0000313" key="3">
    <source>
        <dbReference type="EMBL" id="KAF9469245.1"/>
    </source>
</evidence>
<dbReference type="InterPro" id="IPR001138">
    <property type="entry name" value="Zn2Cys6_DnaBD"/>
</dbReference>
<dbReference type="InterPro" id="IPR036864">
    <property type="entry name" value="Zn2-C6_fun-type_DNA-bd_sf"/>
</dbReference>
<evidence type="ECO:0000256" key="1">
    <source>
        <dbReference type="SAM" id="MobiDB-lite"/>
    </source>
</evidence>
<dbReference type="PROSITE" id="PS50048">
    <property type="entry name" value="ZN2_CY6_FUNGAL_2"/>
    <property type="match status" value="1"/>
</dbReference>
<reference evidence="3" key="1">
    <citation type="submission" date="2020-11" db="EMBL/GenBank/DDBJ databases">
        <authorList>
            <consortium name="DOE Joint Genome Institute"/>
            <person name="Ahrendt S."/>
            <person name="Riley R."/>
            <person name="Andreopoulos W."/>
            <person name="Labutti K."/>
            <person name="Pangilinan J."/>
            <person name="Ruiz-Duenas F.J."/>
            <person name="Barrasa J.M."/>
            <person name="Sanchez-Garcia M."/>
            <person name="Camarero S."/>
            <person name="Miyauchi S."/>
            <person name="Serrano A."/>
            <person name="Linde D."/>
            <person name="Babiker R."/>
            <person name="Drula E."/>
            <person name="Ayuso-Fernandez I."/>
            <person name="Pacheco R."/>
            <person name="Padilla G."/>
            <person name="Ferreira P."/>
            <person name="Barriuso J."/>
            <person name="Kellner H."/>
            <person name="Castanera R."/>
            <person name="Alfaro M."/>
            <person name="Ramirez L."/>
            <person name="Pisabarro A.G."/>
            <person name="Kuo A."/>
            <person name="Tritt A."/>
            <person name="Lipzen A."/>
            <person name="He G."/>
            <person name="Yan M."/>
            <person name="Ng V."/>
            <person name="Cullen D."/>
            <person name="Martin F."/>
            <person name="Rosso M.-N."/>
            <person name="Henrissat B."/>
            <person name="Hibbett D."/>
            <person name="Martinez A.T."/>
            <person name="Grigoriev I.V."/>
        </authorList>
    </citation>
    <scope>NUCLEOTIDE SEQUENCE</scope>
    <source>
        <strain evidence="3">CBS 247.69</strain>
    </source>
</reference>
<comment type="caution">
    <text evidence="3">The sequence shown here is derived from an EMBL/GenBank/DDBJ whole genome shotgun (WGS) entry which is preliminary data.</text>
</comment>
<evidence type="ECO:0000313" key="4">
    <source>
        <dbReference type="Proteomes" id="UP000807353"/>
    </source>
</evidence>
<dbReference type="Pfam" id="PF00172">
    <property type="entry name" value="Zn_clus"/>
    <property type="match status" value="1"/>
</dbReference>